<dbReference type="InterPro" id="IPR029016">
    <property type="entry name" value="GAF-like_dom_sf"/>
</dbReference>
<dbReference type="InterPro" id="IPR036388">
    <property type="entry name" value="WH-like_DNA-bd_sf"/>
</dbReference>
<evidence type="ECO:0000259" key="4">
    <source>
        <dbReference type="PROSITE" id="PS51077"/>
    </source>
</evidence>
<dbReference type="Pfam" id="PF01614">
    <property type="entry name" value="IclR_C"/>
    <property type="match status" value="1"/>
</dbReference>
<keyword evidence="2" id="KW-0238">DNA-binding</keyword>
<keyword evidence="7" id="KW-1185">Reference proteome</keyword>
<dbReference type="RefSeq" id="WP_273620095.1">
    <property type="nucleotide sequence ID" value="NZ_CP117418.1"/>
</dbReference>
<dbReference type="InterPro" id="IPR050707">
    <property type="entry name" value="HTH_MetabolicPath_Reg"/>
</dbReference>
<name>A0ABY7U5Z6_9SPHN</name>
<proteinExistence type="predicted"/>
<feature type="domain" description="IclR-ED" evidence="5">
    <location>
        <begin position="69"/>
        <end position="253"/>
    </location>
</feature>
<dbReference type="EMBL" id="CP117418">
    <property type="protein sequence ID" value="WCT79824.1"/>
    <property type="molecule type" value="Genomic_DNA"/>
</dbReference>
<evidence type="ECO:0000313" key="6">
    <source>
        <dbReference type="EMBL" id="WCT79824.1"/>
    </source>
</evidence>
<dbReference type="SMART" id="SM00346">
    <property type="entry name" value="HTH_ICLR"/>
    <property type="match status" value="1"/>
</dbReference>
<sequence>MMREVPSGGADRLAYLLKLVAHGPDRFSLGDLAARARLPASTVHRLLQVMVRAGLVERGAHQTYRPGREFYAMASQLVARFDVIRSARPLLEGLVERWHETAVLCTYNPTDRRATIADVVMTPHPLRFAVERGGEILLPWGSLGRAILAFLSGGEMEAIIRETRFGPLTGRPRDPRSELEKGLREVREEGVSRFYDPDIEIAGIAAPVFGAEGLVLGCIGVTMPSKRYLLHAEDDLVLAVREAGQSLSAAASMGQGGADQEFQNTE</sequence>
<gene>
    <name evidence="6" type="ORF">PQ457_17305</name>
</gene>
<dbReference type="InterPro" id="IPR014757">
    <property type="entry name" value="Tscrpt_reg_IclR_C"/>
</dbReference>
<keyword evidence="1" id="KW-0805">Transcription regulation</keyword>
<dbReference type="Pfam" id="PF09339">
    <property type="entry name" value="HTH_IclR"/>
    <property type="match status" value="1"/>
</dbReference>
<dbReference type="PANTHER" id="PTHR30136">
    <property type="entry name" value="HELIX-TURN-HELIX TRANSCRIPTIONAL REGULATOR, ICLR FAMILY"/>
    <property type="match status" value="1"/>
</dbReference>
<evidence type="ECO:0000313" key="7">
    <source>
        <dbReference type="Proteomes" id="UP001218231"/>
    </source>
</evidence>
<dbReference type="Proteomes" id="UP001218231">
    <property type="component" value="Plasmid unnamed1"/>
</dbReference>
<dbReference type="SUPFAM" id="SSF55781">
    <property type="entry name" value="GAF domain-like"/>
    <property type="match status" value="1"/>
</dbReference>
<dbReference type="PROSITE" id="PS51077">
    <property type="entry name" value="HTH_ICLR"/>
    <property type="match status" value="1"/>
</dbReference>
<reference evidence="6 7" key="1">
    <citation type="submission" date="2023-02" db="EMBL/GenBank/DDBJ databases">
        <title>Genome sequence of Novosphingobium humi KACC 19094.</title>
        <authorList>
            <person name="Kim S."/>
            <person name="Heo J."/>
            <person name="Kwon S.-W."/>
        </authorList>
    </citation>
    <scope>NUCLEOTIDE SEQUENCE [LARGE SCALE GENOMIC DNA]</scope>
    <source>
        <strain evidence="6 7">KACC 19094</strain>
        <plasmid evidence="6 7">unnamed1</plasmid>
    </source>
</reference>
<dbReference type="PROSITE" id="PS51078">
    <property type="entry name" value="ICLR_ED"/>
    <property type="match status" value="1"/>
</dbReference>
<dbReference type="Gene3D" id="3.30.450.40">
    <property type="match status" value="1"/>
</dbReference>
<dbReference type="PANTHER" id="PTHR30136:SF24">
    <property type="entry name" value="HTH-TYPE TRANSCRIPTIONAL REPRESSOR ALLR"/>
    <property type="match status" value="1"/>
</dbReference>
<keyword evidence="6" id="KW-0614">Plasmid</keyword>
<evidence type="ECO:0000256" key="1">
    <source>
        <dbReference type="ARBA" id="ARBA00023015"/>
    </source>
</evidence>
<keyword evidence="3" id="KW-0804">Transcription</keyword>
<protein>
    <submittedName>
        <fullName evidence="6">IclR family transcriptional regulator</fullName>
    </submittedName>
</protein>
<dbReference type="SUPFAM" id="SSF46785">
    <property type="entry name" value="Winged helix' DNA-binding domain"/>
    <property type="match status" value="1"/>
</dbReference>
<geneLocation type="plasmid" evidence="6 7">
    <name>unnamed1</name>
</geneLocation>
<dbReference type="InterPro" id="IPR036390">
    <property type="entry name" value="WH_DNA-bd_sf"/>
</dbReference>
<evidence type="ECO:0000259" key="5">
    <source>
        <dbReference type="PROSITE" id="PS51078"/>
    </source>
</evidence>
<evidence type="ECO:0000256" key="2">
    <source>
        <dbReference type="ARBA" id="ARBA00023125"/>
    </source>
</evidence>
<feature type="domain" description="HTH iclR-type" evidence="4">
    <location>
        <begin position="7"/>
        <end position="68"/>
    </location>
</feature>
<evidence type="ECO:0000256" key="3">
    <source>
        <dbReference type="ARBA" id="ARBA00023163"/>
    </source>
</evidence>
<organism evidence="6 7">
    <name type="scientific">Novosphingobium humi</name>
    <dbReference type="NCBI Taxonomy" id="2282397"/>
    <lineage>
        <taxon>Bacteria</taxon>
        <taxon>Pseudomonadati</taxon>
        <taxon>Pseudomonadota</taxon>
        <taxon>Alphaproteobacteria</taxon>
        <taxon>Sphingomonadales</taxon>
        <taxon>Sphingomonadaceae</taxon>
        <taxon>Novosphingobium</taxon>
    </lineage>
</organism>
<dbReference type="Gene3D" id="1.10.10.10">
    <property type="entry name" value="Winged helix-like DNA-binding domain superfamily/Winged helix DNA-binding domain"/>
    <property type="match status" value="1"/>
</dbReference>
<accession>A0ABY7U5Z6</accession>
<dbReference type="InterPro" id="IPR005471">
    <property type="entry name" value="Tscrpt_reg_IclR_N"/>
</dbReference>